<evidence type="ECO:0000313" key="2">
    <source>
        <dbReference type="Proteomes" id="UP001056384"/>
    </source>
</evidence>
<evidence type="ECO:0000313" key="1">
    <source>
        <dbReference type="EMBL" id="USW56972.1"/>
    </source>
</evidence>
<dbReference type="EMBL" id="CP099426">
    <property type="protein sequence ID" value="USW56972.1"/>
    <property type="molecule type" value="Genomic_DNA"/>
</dbReference>
<sequence length="192" mass="21722">MRTFLTIPTPAKPACLYRVTDSTSYTLPNNDSGDFDTGTHIGASWEDIISARALDGQLEPSKTGDATYPLFISTTTSETWASSEHRRRLFKKRRQDVRTYRIDLSRFEWEYVELAKGVRFPVLRSPGWECALFSTDSATQGLNWWNHKRDSLEWFAVVSIPHKYIDLIEADGMVMSVGSGKSDTSNAISWAS</sequence>
<keyword evidence="2" id="KW-1185">Reference proteome</keyword>
<dbReference type="Proteomes" id="UP001056384">
    <property type="component" value="Chromosome 9"/>
</dbReference>
<organism evidence="1 2">
    <name type="scientific">Septoria linicola</name>
    <dbReference type="NCBI Taxonomy" id="215465"/>
    <lineage>
        <taxon>Eukaryota</taxon>
        <taxon>Fungi</taxon>
        <taxon>Dikarya</taxon>
        <taxon>Ascomycota</taxon>
        <taxon>Pezizomycotina</taxon>
        <taxon>Dothideomycetes</taxon>
        <taxon>Dothideomycetidae</taxon>
        <taxon>Mycosphaerellales</taxon>
        <taxon>Mycosphaerellaceae</taxon>
        <taxon>Septoria</taxon>
    </lineage>
</organism>
<proteinExistence type="predicted"/>
<gene>
    <name evidence="1" type="ORF">Slin15195_G102910</name>
</gene>
<name>A0A9Q9ENT5_9PEZI</name>
<accession>A0A9Q9ENT5</accession>
<dbReference type="AlphaFoldDB" id="A0A9Q9ENT5"/>
<reference evidence="1" key="1">
    <citation type="submission" date="2022-06" db="EMBL/GenBank/DDBJ databases">
        <title>Complete genome sequences of two strains of the flax pathogen Septoria linicola.</title>
        <authorList>
            <person name="Lapalu N."/>
            <person name="Simon A."/>
            <person name="Demenou B."/>
            <person name="Paumier D."/>
            <person name="Guillot M.-P."/>
            <person name="Gout L."/>
            <person name="Valade R."/>
        </authorList>
    </citation>
    <scope>NUCLEOTIDE SEQUENCE</scope>
    <source>
        <strain evidence="1">SE15195</strain>
    </source>
</reference>
<protein>
    <submittedName>
        <fullName evidence="1">Uncharacterized protein</fullName>
    </submittedName>
</protein>